<name>A0AAV2R8D8_MEGNR</name>
<feature type="non-terminal residue" evidence="1">
    <location>
        <position position="132"/>
    </location>
</feature>
<sequence>NISESYTSPTSNNVIQEVKNDHGSDLEGAALSELDFRFLYNRLPLSRKDSVVLLHGPPKWTAMVSNLLISVKIFGPFDTLVLVPTHGYISSKLVLHELPLGTRLAIIHGSLLQAVKLAQGGKSLLRTVGYWK</sequence>
<evidence type="ECO:0000313" key="2">
    <source>
        <dbReference type="Proteomes" id="UP001497623"/>
    </source>
</evidence>
<gene>
    <name evidence="1" type="ORF">MNOR_LOCUS21802</name>
</gene>
<organism evidence="1 2">
    <name type="scientific">Meganyctiphanes norvegica</name>
    <name type="common">Northern krill</name>
    <name type="synonym">Thysanopoda norvegica</name>
    <dbReference type="NCBI Taxonomy" id="48144"/>
    <lineage>
        <taxon>Eukaryota</taxon>
        <taxon>Metazoa</taxon>
        <taxon>Ecdysozoa</taxon>
        <taxon>Arthropoda</taxon>
        <taxon>Crustacea</taxon>
        <taxon>Multicrustacea</taxon>
        <taxon>Malacostraca</taxon>
        <taxon>Eumalacostraca</taxon>
        <taxon>Eucarida</taxon>
        <taxon>Euphausiacea</taxon>
        <taxon>Euphausiidae</taxon>
        <taxon>Meganyctiphanes</taxon>
    </lineage>
</organism>
<comment type="caution">
    <text evidence="1">The sequence shown here is derived from an EMBL/GenBank/DDBJ whole genome shotgun (WGS) entry which is preliminary data.</text>
</comment>
<protein>
    <submittedName>
        <fullName evidence="1">Uncharacterized protein</fullName>
    </submittedName>
</protein>
<keyword evidence="2" id="KW-1185">Reference proteome</keyword>
<proteinExistence type="predicted"/>
<dbReference type="EMBL" id="CAXKWB010017809">
    <property type="protein sequence ID" value="CAL4119835.1"/>
    <property type="molecule type" value="Genomic_DNA"/>
</dbReference>
<dbReference type="AlphaFoldDB" id="A0AAV2R8D8"/>
<accession>A0AAV2R8D8</accession>
<dbReference type="Proteomes" id="UP001497623">
    <property type="component" value="Unassembled WGS sequence"/>
</dbReference>
<reference evidence="1 2" key="1">
    <citation type="submission" date="2024-05" db="EMBL/GenBank/DDBJ databases">
        <authorList>
            <person name="Wallberg A."/>
        </authorList>
    </citation>
    <scope>NUCLEOTIDE SEQUENCE [LARGE SCALE GENOMIC DNA]</scope>
</reference>
<feature type="non-terminal residue" evidence="1">
    <location>
        <position position="1"/>
    </location>
</feature>
<evidence type="ECO:0000313" key="1">
    <source>
        <dbReference type="EMBL" id="CAL4119835.1"/>
    </source>
</evidence>